<dbReference type="EMBL" id="CP060712">
    <property type="protein sequence ID" value="QNN49266.1"/>
    <property type="molecule type" value="Genomic_DNA"/>
</dbReference>
<evidence type="ECO:0000256" key="1">
    <source>
        <dbReference type="ARBA" id="ARBA00022722"/>
    </source>
</evidence>
<gene>
    <name evidence="8" type="ORF">H9L10_13775</name>
</gene>
<dbReference type="RefSeq" id="WP_166101418.1">
    <property type="nucleotide sequence ID" value="NZ_BMMY01000006.1"/>
</dbReference>
<evidence type="ECO:0000256" key="4">
    <source>
        <dbReference type="ARBA" id="ARBA00022801"/>
    </source>
</evidence>
<evidence type="ECO:0000256" key="2">
    <source>
        <dbReference type="ARBA" id="ARBA00022759"/>
    </source>
</evidence>
<dbReference type="NCBIfam" id="TIGR00632">
    <property type="entry name" value="vsr"/>
    <property type="match status" value="1"/>
</dbReference>
<comment type="similarity">
    <text evidence="6">Belongs to the Vsr family.</text>
</comment>
<dbReference type="Gene3D" id="3.40.960.10">
    <property type="entry name" value="VSR Endonuclease"/>
    <property type="match status" value="1"/>
</dbReference>
<protein>
    <submittedName>
        <fullName evidence="8">Very short patch repair endonuclease</fullName>
    </submittedName>
</protein>
<accession>A0A7G9R0Z1</accession>
<dbReference type="AlphaFoldDB" id="A0A7G9R0Z1"/>
<dbReference type="KEGG" id="pei:H9L10_13775"/>
<keyword evidence="9" id="KW-1185">Reference proteome</keyword>
<keyword evidence="2 8" id="KW-0255">Endonuclease</keyword>
<dbReference type="GO" id="GO:0006298">
    <property type="term" value="P:mismatch repair"/>
    <property type="evidence" value="ECO:0007669"/>
    <property type="project" value="InterPro"/>
</dbReference>
<dbReference type="Proteomes" id="UP000515976">
    <property type="component" value="Chromosome"/>
</dbReference>
<evidence type="ECO:0000256" key="7">
    <source>
        <dbReference type="SAM" id="MobiDB-lite"/>
    </source>
</evidence>
<dbReference type="SUPFAM" id="SSF52980">
    <property type="entry name" value="Restriction endonuclease-like"/>
    <property type="match status" value="1"/>
</dbReference>
<proteinExistence type="inferred from homology"/>
<dbReference type="Pfam" id="PF03852">
    <property type="entry name" value="Vsr"/>
    <property type="match status" value="1"/>
</dbReference>
<keyword evidence="3" id="KW-0227">DNA damage</keyword>
<dbReference type="InterPro" id="IPR004603">
    <property type="entry name" value="DNA_mismatch_endonuc_vsr"/>
</dbReference>
<keyword evidence="1" id="KW-0540">Nuclease</keyword>
<evidence type="ECO:0000256" key="3">
    <source>
        <dbReference type="ARBA" id="ARBA00022763"/>
    </source>
</evidence>
<evidence type="ECO:0000256" key="5">
    <source>
        <dbReference type="ARBA" id="ARBA00023204"/>
    </source>
</evidence>
<sequence>MAERWVSTEAGAHLAGRRKVNTTPEILLRRAVHAAGGRFRLHRQLAKGCTPDFVLPSRRVAVFVDGCFWHGCPEHGRKTPWTGPNAKLWAEKMLRNAERDRRSTRLAQDAGWRVVRVWECQVRGDPQAVAHALLNPQGPVHPGPRPTLSAPSDGVPLAK</sequence>
<dbReference type="REBASE" id="443326">
    <property type="entry name" value="V.Pen31784ORF13770P"/>
</dbReference>
<dbReference type="GO" id="GO:0004519">
    <property type="term" value="F:endonuclease activity"/>
    <property type="evidence" value="ECO:0007669"/>
    <property type="project" value="UniProtKB-KW"/>
</dbReference>
<reference evidence="8 9" key="1">
    <citation type="submission" date="2020-08" db="EMBL/GenBank/DDBJ databases">
        <title>Genome sequence of Phycicoccus endophyticus JCM 31784T.</title>
        <authorList>
            <person name="Hyun D.-W."/>
            <person name="Bae J.-W."/>
        </authorList>
    </citation>
    <scope>NUCLEOTIDE SEQUENCE [LARGE SCALE GENOMIC DNA]</scope>
    <source>
        <strain evidence="8 9">JCM 31784</strain>
    </source>
</reference>
<name>A0A7G9R0Z1_9MICO</name>
<feature type="region of interest" description="Disordered" evidence="7">
    <location>
        <begin position="135"/>
        <end position="159"/>
    </location>
</feature>
<organism evidence="8 9">
    <name type="scientific">Phycicoccus endophyticus</name>
    <dbReference type="NCBI Taxonomy" id="1690220"/>
    <lineage>
        <taxon>Bacteria</taxon>
        <taxon>Bacillati</taxon>
        <taxon>Actinomycetota</taxon>
        <taxon>Actinomycetes</taxon>
        <taxon>Micrococcales</taxon>
        <taxon>Intrasporangiaceae</taxon>
        <taxon>Phycicoccus</taxon>
    </lineage>
</organism>
<evidence type="ECO:0000313" key="9">
    <source>
        <dbReference type="Proteomes" id="UP000515976"/>
    </source>
</evidence>
<dbReference type="CDD" id="cd00221">
    <property type="entry name" value="Vsr"/>
    <property type="match status" value="1"/>
</dbReference>
<evidence type="ECO:0000256" key="6">
    <source>
        <dbReference type="ARBA" id="ARBA00029466"/>
    </source>
</evidence>
<evidence type="ECO:0000313" key="8">
    <source>
        <dbReference type="EMBL" id="QNN49266.1"/>
    </source>
</evidence>
<keyword evidence="4" id="KW-0378">Hydrolase</keyword>
<dbReference type="GO" id="GO:0016787">
    <property type="term" value="F:hydrolase activity"/>
    <property type="evidence" value="ECO:0007669"/>
    <property type="project" value="UniProtKB-KW"/>
</dbReference>
<dbReference type="InterPro" id="IPR011335">
    <property type="entry name" value="Restrct_endonuc-II-like"/>
</dbReference>
<keyword evidence="5" id="KW-0234">DNA repair</keyword>